<dbReference type="InterPro" id="IPR037923">
    <property type="entry name" value="HTH-like"/>
</dbReference>
<dbReference type="PANTHER" id="PTHR43280:SF32">
    <property type="entry name" value="TRANSCRIPTIONAL REGULATORY PROTEIN"/>
    <property type="match status" value="1"/>
</dbReference>
<comment type="caution">
    <text evidence="5">The sequence shown here is derived from an EMBL/GenBank/DDBJ whole genome shotgun (WGS) entry which is preliminary data.</text>
</comment>
<dbReference type="Pfam" id="PF02311">
    <property type="entry name" value="AraC_binding"/>
    <property type="match status" value="1"/>
</dbReference>
<dbReference type="SUPFAM" id="SSF46689">
    <property type="entry name" value="Homeodomain-like"/>
    <property type="match status" value="1"/>
</dbReference>
<protein>
    <recommendedName>
        <fullName evidence="4">HTH araC/xylS-type domain-containing protein</fullName>
    </recommendedName>
</protein>
<dbReference type="Proteomes" id="UP000249645">
    <property type="component" value="Unassembled WGS sequence"/>
</dbReference>
<dbReference type="GO" id="GO:0043565">
    <property type="term" value="F:sequence-specific DNA binding"/>
    <property type="evidence" value="ECO:0007669"/>
    <property type="project" value="InterPro"/>
</dbReference>
<dbReference type="PANTHER" id="PTHR43280">
    <property type="entry name" value="ARAC-FAMILY TRANSCRIPTIONAL REGULATOR"/>
    <property type="match status" value="1"/>
</dbReference>
<evidence type="ECO:0000256" key="2">
    <source>
        <dbReference type="ARBA" id="ARBA00023125"/>
    </source>
</evidence>
<gene>
    <name evidence="5" type="ORF">DI598_15380</name>
</gene>
<sequence>MDKYEHVLSKTPHRHDHYTLMWITQGHGSQLIDGNEYEMLTDRVFFLHPGQVHSMLDFYRDGWLLLFNEVIYKMFLKYHPLEEYFGMMDLTGERPFVDLSAKAKDIFRSIFQLIQNELKKDKMDENIGSHLISILLLTANKLFHAQKKQPEGNEERDLIRRLKLLVEDHFRGMQHVAFYADQLNVLPRRLNDIVKANTGQSIHEIISERLLTESKILLSSSSMTVKEISYNLGFNDPSYFNRFFKRYMKITPVEFRASRLH</sequence>
<dbReference type="SUPFAM" id="SSF51215">
    <property type="entry name" value="Regulatory protein AraC"/>
    <property type="match status" value="1"/>
</dbReference>
<dbReference type="PROSITE" id="PS01124">
    <property type="entry name" value="HTH_ARAC_FAMILY_2"/>
    <property type="match status" value="1"/>
</dbReference>
<organism evidence="5 6">
    <name type="scientific">Pseudopedobacter saltans</name>
    <dbReference type="NCBI Taxonomy" id="151895"/>
    <lineage>
        <taxon>Bacteria</taxon>
        <taxon>Pseudomonadati</taxon>
        <taxon>Bacteroidota</taxon>
        <taxon>Sphingobacteriia</taxon>
        <taxon>Sphingobacteriales</taxon>
        <taxon>Sphingobacteriaceae</taxon>
        <taxon>Pseudopedobacter</taxon>
    </lineage>
</organism>
<dbReference type="Gene3D" id="2.60.120.10">
    <property type="entry name" value="Jelly Rolls"/>
    <property type="match status" value="1"/>
</dbReference>
<dbReference type="InterPro" id="IPR009057">
    <property type="entry name" value="Homeodomain-like_sf"/>
</dbReference>
<dbReference type="Gene3D" id="1.10.10.60">
    <property type="entry name" value="Homeodomain-like"/>
    <property type="match status" value="1"/>
</dbReference>
<keyword evidence="2" id="KW-0238">DNA-binding</keyword>
<dbReference type="GO" id="GO:0003700">
    <property type="term" value="F:DNA-binding transcription factor activity"/>
    <property type="evidence" value="ECO:0007669"/>
    <property type="project" value="InterPro"/>
</dbReference>
<dbReference type="InterPro" id="IPR014710">
    <property type="entry name" value="RmlC-like_jellyroll"/>
</dbReference>
<name>A0A2W5EQB3_9SPHI</name>
<dbReference type="PRINTS" id="PR00032">
    <property type="entry name" value="HTHARAC"/>
</dbReference>
<accession>A0A2W5EQB3</accession>
<evidence type="ECO:0000259" key="4">
    <source>
        <dbReference type="PROSITE" id="PS01124"/>
    </source>
</evidence>
<dbReference type="Pfam" id="PF12833">
    <property type="entry name" value="HTH_18"/>
    <property type="match status" value="1"/>
</dbReference>
<dbReference type="SMART" id="SM00342">
    <property type="entry name" value="HTH_ARAC"/>
    <property type="match status" value="1"/>
</dbReference>
<evidence type="ECO:0000256" key="3">
    <source>
        <dbReference type="ARBA" id="ARBA00023163"/>
    </source>
</evidence>
<evidence type="ECO:0000313" key="6">
    <source>
        <dbReference type="Proteomes" id="UP000249645"/>
    </source>
</evidence>
<dbReference type="InterPro" id="IPR020449">
    <property type="entry name" value="Tscrpt_reg_AraC-type_HTH"/>
</dbReference>
<dbReference type="InterPro" id="IPR018060">
    <property type="entry name" value="HTH_AraC"/>
</dbReference>
<reference evidence="5 6" key="1">
    <citation type="submission" date="2017-11" db="EMBL/GenBank/DDBJ databases">
        <title>Infants hospitalized years apart are colonized by the same room-sourced microbial strains.</title>
        <authorList>
            <person name="Brooks B."/>
            <person name="Olm M.R."/>
            <person name="Firek B.A."/>
            <person name="Baker R."/>
            <person name="Thomas B.C."/>
            <person name="Morowitz M.J."/>
            <person name="Banfield J.F."/>
        </authorList>
    </citation>
    <scope>NUCLEOTIDE SEQUENCE [LARGE SCALE GENOMIC DNA]</scope>
    <source>
        <strain evidence="5">S2_009_000_R2_76</strain>
    </source>
</reference>
<keyword evidence="1" id="KW-0805">Transcription regulation</keyword>
<dbReference type="EMBL" id="QFOI01000354">
    <property type="protein sequence ID" value="PZP43767.1"/>
    <property type="molecule type" value="Genomic_DNA"/>
</dbReference>
<evidence type="ECO:0000256" key="1">
    <source>
        <dbReference type="ARBA" id="ARBA00023015"/>
    </source>
</evidence>
<proteinExistence type="predicted"/>
<dbReference type="InterPro" id="IPR003313">
    <property type="entry name" value="AraC-bd"/>
</dbReference>
<feature type="domain" description="HTH araC/xylS-type" evidence="4">
    <location>
        <begin position="160"/>
        <end position="258"/>
    </location>
</feature>
<dbReference type="AlphaFoldDB" id="A0A2W5EQB3"/>
<evidence type="ECO:0000313" key="5">
    <source>
        <dbReference type="EMBL" id="PZP43767.1"/>
    </source>
</evidence>
<keyword evidence="3" id="KW-0804">Transcription</keyword>